<dbReference type="EMBL" id="CATOUU010001173">
    <property type="protein sequence ID" value="CAI9976247.1"/>
    <property type="molecule type" value="Genomic_DNA"/>
</dbReference>
<dbReference type="EMBL" id="CAXDID020000043">
    <property type="protein sequence ID" value="CAL6001109.1"/>
    <property type="molecule type" value="Genomic_DNA"/>
</dbReference>
<sequence>MAIVNVIYHVTNQLFKGQNITVYENNYIRPSVANSLYYDKTLCGLQVACFSVTLTQHKDSVDLPKTSVYPRNGIEGNNYSRVSIPIQQYNDYIMYKMNNHVKNQVHIVMVNPKQYWQKYLFEYDDEFELLEDNNKFLSRTKNNGKVQWNSPVYYFSQTNKQFVNLMFLEPVSLKNAKWSPVQRNKWGDGAQSDESQQIQCKQYWDRKLAEAINIQQICKTYDYTKTRLRDVEQ</sequence>
<organism evidence="1">
    <name type="scientific">Hexamita inflata</name>
    <dbReference type="NCBI Taxonomy" id="28002"/>
    <lineage>
        <taxon>Eukaryota</taxon>
        <taxon>Metamonada</taxon>
        <taxon>Diplomonadida</taxon>
        <taxon>Hexamitidae</taxon>
        <taxon>Hexamitinae</taxon>
        <taxon>Hexamita</taxon>
    </lineage>
</organism>
<accession>A0AA86RQG8</accession>
<name>A0AA86RQG8_9EUKA</name>
<gene>
    <name evidence="2" type="ORF">HINF_LOCUS17227</name>
    <name evidence="1" type="ORF">HINF_LOCUS63892</name>
</gene>
<evidence type="ECO:0000313" key="1">
    <source>
        <dbReference type="EMBL" id="CAI9976247.1"/>
    </source>
</evidence>
<comment type="caution">
    <text evidence="1">The sequence shown here is derived from an EMBL/GenBank/DDBJ whole genome shotgun (WGS) entry which is preliminary data.</text>
</comment>
<protein>
    <submittedName>
        <fullName evidence="2">Hypothetical_protein</fullName>
    </submittedName>
</protein>
<reference evidence="2 3" key="2">
    <citation type="submission" date="2024-07" db="EMBL/GenBank/DDBJ databases">
        <authorList>
            <person name="Akdeniz Z."/>
        </authorList>
    </citation>
    <scope>NUCLEOTIDE SEQUENCE [LARGE SCALE GENOMIC DNA]</scope>
</reference>
<reference evidence="1" key="1">
    <citation type="submission" date="2023-06" db="EMBL/GenBank/DDBJ databases">
        <authorList>
            <person name="Kurt Z."/>
        </authorList>
    </citation>
    <scope>NUCLEOTIDE SEQUENCE</scope>
</reference>
<evidence type="ECO:0000313" key="3">
    <source>
        <dbReference type="Proteomes" id="UP001642409"/>
    </source>
</evidence>
<dbReference type="Proteomes" id="UP001642409">
    <property type="component" value="Unassembled WGS sequence"/>
</dbReference>
<keyword evidence="3" id="KW-1185">Reference proteome</keyword>
<dbReference type="AlphaFoldDB" id="A0AA86RQG8"/>
<evidence type="ECO:0000313" key="2">
    <source>
        <dbReference type="EMBL" id="CAL6001109.1"/>
    </source>
</evidence>
<proteinExistence type="predicted"/>